<keyword evidence="1 6" id="KW-0645">Protease</keyword>
<evidence type="ECO:0000256" key="4">
    <source>
        <dbReference type="ARBA" id="ARBA00022833"/>
    </source>
</evidence>
<keyword evidence="7" id="KW-0472">Membrane</keyword>
<feature type="domain" description="Peptidase M48" evidence="8">
    <location>
        <begin position="210"/>
        <end position="413"/>
    </location>
</feature>
<name>A0ABQ5YLW2_9NEIS</name>
<feature type="domain" description="CAAX prenyl protease 1 N-terminal" evidence="9">
    <location>
        <begin position="29"/>
        <end position="206"/>
    </location>
</feature>
<keyword evidence="5 6" id="KW-0482">Metalloprotease</keyword>
<dbReference type="EMBL" id="BSOG01000004">
    <property type="protein sequence ID" value="GLR14350.1"/>
    <property type="molecule type" value="Genomic_DNA"/>
</dbReference>
<keyword evidence="3 6" id="KW-0378">Hydrolase</keyword>
<feature type="transmembrane region" description="Helical" evidence="7">
    <location>
        <begin position="151"/>
        <end position="170"/>
    </location>
</feature>
<evidence type="ECO:0000313" key="10">
    <source>
        <dbReference type="EMBL" id="GLR14350.1"/>
    </source>
</evidence>
<dbReference type="Gene3D" id="3.30.2010.10">
    <property type="entry name" value="Metalloproteases ('zincins'), catalytic domain"/>
    <property type="match status" value="1"/>
</dbReference>
<evidence type="ECO:0000259" key="8">
    <source>
        <dbReference type="Pfam" id="PF01435"/>
    </source>
</evidence>
<evidence type="ECO:0000256" key="2">
    <source>
        <dbReference type="ARBA" id="ARBA00022723"/>
    </source>
</evidence>
<keyword evidence="7" id="KW-0812">Transmembrane</keyword>
<feature type="transmembrane region" description="Helical" evidence="7">
    <location>
        <begin position="294"/>
        <end position="310"/>
    </location>
</feature>
<feature type="transmembrane region" description="Helical" evidence="7">
    <location>
        <begin position="316"/>
        <end position="349"/>
    </location>
</feature>
<dbReference type="InterPro" id="IPR032456">
    <property type="entry name" value="Peptidase_M48_N"/>
</dbReference>
<dbReference type="Pfam" id="PF16491">
    <property type="entry name" value="Peptidase_M48_N"/>
    <property type="match status" value="1"/>
</dbReference>
<dbReference type="RefSeq" id="WP_284197428.1">
    <property type="nucleotide sequence ID" value="NZ_BSOG01000004.1"/>
</dbReference>
<keyword evidence="11" id="KW-1185">Reference proteome</keyword>
<dbReference type="InterPro" id="IPR001915">
    <property type="entry name" value="Peptidase_M48"/>
</dbReference>
<accession>A0ABQ5YLW2</accession>
<evidence type="ECO:0000313" key="11">
    <source>
        <dbReference type="Proteomes" id="UP001156706"/>
    </source>
</evidence>
<evidence type="ECO:0000256" key="3">
    <source>
        <dbReference type="ARBA" id="ARBA00022801"/>
    </source>
</evidence>
<protein>
    <submittedName>
        <fullName evidence="10">Peptidase M48</fullName>
    </submittedName>
</protein>
<dbReference type="Pfam" id="PF01435">
    <property type="entry name" value="Peptidase_M48"/>
    <property type="match status" value="1"/>
</dbReference>
<evidence type="ECO:0000256" key="1">
    <source>
        <dbReference type="ARBA" id="ARBA00022670"/>
    </source>
</evidence>
<feature type="transmembrane region" description="Helical" evidence="7">
    <location>
        <begin position="6"/>
        <end position="24"/>
    </location>
</feature>
<evidence type="ECO:0000256" key="5">
    <source>
        <dbReference type="ARBA" id="ARBA00023049"/>
    </source>
</evidence>
<dbReference type="CDD" id="cd07343">
    <property type="entry name" value="M48A_Zmpste24p_like"/>
    <property type="match status" value="1"/>
</dbReference>
<feature type="transmembrane region" description="Helical" evidence="7">
    <location>
        <begin position="70"/>
        <end position="89"/>
    </location>
</feature>
<organism evidence="10 11">
    <name type="scientific">Chitinimonas prasina</name>
    <dbReference type="NCBI Taxonomy" id="1434937"/>
    <lineage>
        <taxon>Bacteria</taxon>
        <taxon>Pseudomonadati</taxon>
        <taxon>Pseudomonadota</taxon>
        <taxon>Betaproteobacteria</taxon>
        <taxon>Neisseriales</taxon>
        <taxon>Chitinibacteraceae</taxon>
        <taxon>Chitinimonas</taxon>
    </lineage>
</organism>
<proteinExistence type="inferred from homology"/>
<evidence type="ECO:0000259" key="9">
    <source>
        <dbReference type="Pfam" id="PF16491"/>
    </source>
</evidence>
<feature type="transmembrane region" description="Helical" evidence="7">
    <location>
        <begin position="176"/>
        <end position="196"/>
    </location>
</feature>
<sequence>MTAHVFSLVFIAFLVLSTLLQLWLKTRHLRHVLAHRAAVPADFASQIELDAHQKAADYTAAKMRFARISIVWEALLLAAFTLGGGIGWLDATARELAGTGIWAGLALIAGLTLVNGVLSLPFSLYATFVLEARFGFNKVTPAVFVTDMVKSTLLGAALGLPLIALILWLMEASGSLWWLYAWAVWVAFGLAVMAIYPTFIAPLFNKFTPLADATLKQRIDALLNKCGFASNGVFVMDGSKRSSHGNAYFTGFGKTKRIVFFDTLVERLTPLEVEAVLAHELGHYKRKHIIKRMATMYGLGLLTMALLGYIKDTSWFYAGLGVAVPSTAAALILFFLALPVFTFPFGWIASRGSRKHEYEADEYAAEVSDGSALVSGLVKLYRDNAATLTPDPLHSLFYDSHPPAALRIAALRGQGRG</sequence>
<comment type="cofactor">
    <cofactor evidence="6">
        <name>Zn(2+)</name>
        <dbReference type="ChEBI" id="CHEBI:29105"/>
    </cofactor>
    <text evidence="6">Binds 1 zinc ion per subunit.</text>
</comment>
<keyword evidence="2" id="KW-0479">Metal-binding</keyword>
<evidence type="ECO:0000256" key="6">
    <source>
        <dbReference type="RuleBase" id="RU003983"/>
    </source>
</evidence>
<comment type="similarity">
    <text evidence="6">Belongs to the peptidase M48 family.</text>
</comment>
<dbReference type="Proteomes" id="UP001156706">
    <property type="component" value="Unassembled WGS sequence"/>
</dbReference>
<comment type="caution">
    <text evidence="10">The sequence shown here is derived from an EMBL/GenBank/DDBJ whole genome shotgun (WGS) entry which is preliminary data.</text>
</comment>
<keyword evidence="4 6" id="KW-0862">Zinc</keyword>
<dbReference type="InterPro" id="IPR027057">
    <property type="entry name" value="CAXX_Prtase_1"/>
</dbReference>
<evidence type="ECO:0000256" key="7">
    <source>
        <dbReference type="SAM" id="Phobius"/>
    </source>
</evidence>
<dbReference type="PANTHER" id="PTHR10120">
    <property type="entry name" value="CAAX PRENYL PROTEASE 1"/>
    <property type="match status" value="1"/>
</dbReference>
<reference evidence="11" key="1">
    <citation type="journal article" date="2019" name="Int. J. Syst. Evol. Microbiol.">
        <title>The Global Catalogue of Microorganisms (GCM) 10K type strain sequencing project: providing services to taxonomists for standard genome sequencing and annotation.</title>
        <authorList>
            <consortium name="The Broad Institute Genomics Platform"/>
            <consortium name="The Broad Institute Genome Sequencing Center for Infectious Disease"/>
            <person name="Wu L."/>
            <person name="Ma J."/>
        </authorList>
    </citation>
    <scope>NUCLEOTIDE SEQUENCE [LARGE SCALE GENOMIC DNA]</scope>
    <source>
        <strain evidence="11">NBRC 110044</strain>
    </source>
</reference>
<keyword evidence="7" id="KW-1133">Transmembrane helix</keyword>
<feature type="transmembrane region" description="Helical" evidence="7">
    <location>
        <begin position="101"/>
        <end position="130"/>
    </location>
</feature>
<gene>
    <name evidence="10" type="ORF">GCM10007907_31400</name>
</gene>